<feature type="region of interest" description="Disordered" evidence="1">
    <location>
        <begin position="249"/>
        <end position="294"/>
    </location>
</feature>
<dbReference type="InterPro" id="IPR052054">
    <property type="entry name" value="Oxidative_DNA_repair_enzyme"/>
</dbReference>
<feature type="compositionally biased region" description="Basic and acidic residues" evidence="1">
    <location>
        <begin position="264"/>
        <end position="277"/>
    </location>
</feature>
<dbReference type="GO" id="GO:0006285">
    <property type="term" value="P:base-excision repair, AP site formation"/>
    <property type="evidence" value="ECO:0007669"/>
    <property type="project" value="TreeGrafter"/>
</dbReference>
<dbReference type="PANTHER" id="PTHR10242:SF7">
    <property type="entry name" value="HHH-GPD DOMAIN-CONTAINING PROTEIN"/>
    <property type="match status" value="1"/>
</dbReference>
<organism evidence="2 4">
    <name type="scientific">Neospora caninum (strain Liverpool)</name>
    <dbReference type="NCBI Taxonomy" id="572307"/>
    <lineage>
        <taxon>Eukaryota</taxon>
        <taxon>Sar</taxon>
        <taxon>Alveolata</taxon>
        <taxon>Apicomplexa</taxon>
        <taxon>Conoidasida</taxon>
        <taxon>Coccidia</taxon>
        <taxon>Eucoccidiorida</taxon>
        <taxon>Eimeriorina</taxon>
        <taxon>Sarcocystidae</taxon>
        <taxon>Neospora</taxon>
    </lineage>
</organism>
<feature type="compositionally biased region" description="Basic and acidic residues" evidence="1">
    <location>
        <begin position="309"/>
        <end position="319"/>
    </location>
</feature>
<keyword evidence="4" id="KW-1185">Reference proteome</keyword>
<reference evidence="2" key="1">
    <citation type="submission" date="2011-02" db="EMBL/GenBank/DDBJ databases">
        <authorList>
            <person name="Aslett M."/>
        </authorList>
    </citation>
    <scope>NUCLEOTIDE SEQUENCE</scope>
    <source>
        <strain evidence="2">Liverpool</strain>
    </source>
</reference>
<feature type="compositionally biased region" description="Basic and acidic residues" evidence="1">
    <location>
        <begin position="1036"/>
        <end position="1047"/>
    </location>
</feature>
<feature type="region of interest" description="Disordered" evidence="1">
    <location>
        <begin position="309"/>
        <end position="393"/>
    </location>
</feature>
<name>F0VJB1_NEOCL</name>
<feature type="region of interest" description="Disordered" evidence="1">
    <location>
        <begin position="197"/>
        <end position="224"/>
    </location>
</feature>
<proteinExistence type="predicted"/>
<reference evidence="2" key="2">
    <citation type="submission" date="2011-03" db="EMBL/GenBank/DDBJ databases">
        <title>Comparative genomics and transcriptomics of Neospora caninum and Toxoplasma gondii.</title>
        <authorList>
            <person name="Reid A.J."/>
            <person name="Sohal A."/>
            <person name="Harris D."/>
            <person name="Quail M."/>
            <person name="Sanders M."/>
            <person name="Berriman M."/>
            <person name="Wastling J.M."/>
            <person name="Pain A."/>
        </authorList>
    </citation>
    <scope>NUCLEOTIDE SEQUENCE</scope>
    <source>
        <strain evidence="2">Liverpool</strain>
    </source>
</reference>
<evidence type="ECO:0000313" key="2">
    <source>
        <dbReference type="EMBL" id="CBZ53822.1"/>
    </source>
</evidence>
<dbReference type="VEuPathDB" id="ToxoDB:NCLIV_036030"/>
<feature type="compositionally biased region" description="Low complexity" evidence="1">
    <location>
        <begin position="448"/>
        <end position="461"/>
    </location>
</feature>
<feature type="compositionally biased region" description="Basic and acidic residues" evidence="1">
    <location>
        <begin position="374"/>
        <end position="383"/>
    </location>
</feature>
<feature type="region of interest" description="Disordered" evidence="1">
    <location>
        <begin position="783"/>
        <end position="817"/>
    </location>
</feature>
<dbReference type="PANTHER" id="PTHR10242">
    <property type="entry name" value="8-OXOGUANINE DNA GLYCOSYLASE"/>
    <property type="match status" value="1"/>
</dbReference>
<dbReference type="OrthoDB" id="4951845at2759"/>
<dbReference type="SUPFAM" id="SSF48150">
    <property type="entry name" value="DNA-glycosylase"/>
    <property type="match status" value="1"/>
</dbReference>
<dbReference type="Pfam" id="PF14520">
    <property type="entry name" value="HHH_5"/>
    <property type="match status" value="1"/>
</dbReference>
<dbReference type="InParanoid" id="F0VJB1"/>
<feature type="compositionally biased region" description="Basic and acidic residues" evidence="1">
    <location>
        <begin position="798"/>
        <end position="817"/>
    </location>
</feature>
<feature type="region of interest" description="Disordered" evidence="1">
    <location>
        <begin position="441"/>
        <end position="560"/>
    </location>
</feature>
<evidence type="ECO:0000313" key="4">
    <source>
        <dbReference type="Proteomes" id="UP000007494"/>
    </source>
</evidence>
<dbReference type="RefSeq" id="XP_003883854.1">
    <property type="nucleotide sequence ID" value="XM_003883805.1"/>
</dbReference>
<dbReference type="AlphaFoldDB" id="F0VJB1"/>
<dbReference type="InterPro" id="IPR011257">
    <property type="entry name" value="DNA_glycosylase"/>
</dbReference>
<protein>
    <submittedName>
        <fullName evidence="2">Uncharacterized protein</fullName>
    </submittedName>
</protein>
<feature type="region of interest" description="Disordered" evidence="1">
    <location>
        <begin position="961"/>
        <end position="1064"/>
    </location>
</feature>
<dbReference type="OMA" id="YWHELWE"/>
<evidence type="ECO:0000256" key="1">
    <source>
        <dbReference type="SAM" id="MobiDB-lite"/>
    </source>
</evidence>
<reference evidence="3" key="4">
    <citation type="journal article" date="2015" name="PLoS ONE">
        <title>Comprehensive Evaluation of Toxoplasma gondii VEG and Neospora caninum LIV Genomes with Tachyzoite Stage Transcriptome and Proteome Defines Novel Transcript Features.</title>
        <authorList>
            <person name="Ramaprasad A."/>
            <person name="Mourier T."/>
            <person name="Naeem R."/>
            <person name="Malas T.B."/>
            <person name="Moussa E."/>
            <person name="Panigrahi A."/>
            <person name="Vermont S.J."/>
            <person name="Otto T.D."/>
            <person name="Wastling J."/>
            <person name="Pain A."/>
        </authorList>
    </citation>
    <scope>NUCLEOTIDE SEQUENCE</scope>
    <source>
        <strain evidence="3">Liverpool</strain>
    </source>
</reference>
<dbReference type="GO" id="GO:0005634">
    <property type="term" value="C:nucleus"/>
    <property type="evidence" value="ECO:0007669"/>
    <property type="project" value="TreeGrafter"/>
</dbReference>
<dbReference type="eggNOG" id="ENOG502QUBQ">
    <property type="taxonomic scope" value="Eukaryota"/>
</dbReference>
<dbReference type="Gene3D" id="1.10.340.30">
    <property type="entry name" value="Hypothetical protein, domain 2"/>
    <property type="match status" value="1"/>
</dbReference>
<dbReference type="EMBL" id="LN714483">
    <property type="protein sequence ID" value="CEL67816.1"/>
    <property type="molecule type" value="Genomic_DNA"/>
</dbReference>
<dbReference type="GeneID" id="13443390"/>
<feature type="compositionally biased region" description="Low complexity" evidence="1">
    <location>
        <begin position="278"/>
        <end position="294"/>
    </location>
</feature>
<dbReference type="GO" id="GO:0034039">
    <property type="term" value="F:8-oxo-7,8-dihydroguanine DNA N-glycosylase activity"/>
    <property type="evidence" value="ECO:0007669"/>
    <property type="project" value="TreeGrafter"/>
</dbReference>
<dbReference type="Proteomes" id="UP000007494">
    <property type="component" value="Chromosome VIII"/>
</dbReference>
<feature type="compositionally biased region" description="Basic and acidic residues" evidence="1">
    <location>
        <begin position="485"/>
        <end position="498"/>
    </location>
</feature>
<sequence>MGPGLAQVSLSTLLATPRPARLRSAPGEVHAPCECGDSVSPPLAVLSPSSSHQRRQLLSTFAAVFPAECTPRNSATAHSVLKRASSPLRRASCSSKPRFLDAATPSPLRPVPLCRPERLEAQRLALLTPPRSPLSAPAAETGAPDSRAAEVAAALEATPHVSGTETPRGHKEGSSCLSPLLASPAAPKIKRRRLVLAETQSGAASSARLDDASSGGGTPLRSPSPATAVVGLHAGLFLHLHQWRSLPGAPLRERPALSPARQASEGRRGDRDAREARLTSSAAASLAGARSSGGAWRRWGRMQAGRLEREETLEDRGELDGGGWETLGDEATAKRGEPSCLGRRRVRDDASDAGRRTAETKETPRRRLGAGSEGRARVAKEEPGAPAPAQVERTETKLGAEGIKVTLLLSVPRWYSLANTICSYGFFCMHPNRWTLEPSSVANSRSFSTPSPASPGLLSPLGDAGAPDPTDALKPRVSQPSALSTERRITRSFAKHDPSLGASTALADGPSDPATSGDSADVPGDDTRPGAQRGRRRGETPLAASRRVQGSAPTAGSRAVRLDGSFSRPLRFGPEMAKCCEVSLSMQAVGKLRLDISAGAPFSRAEEEEIVHQVKRMCRLRVEDWEHVQAFWKKHEAAAARGFGLLFRSPTLWEDIVKTVTLCNVRWRQSCVMNDLFCRRISSIPGSFPSPLDFLRFNAEDLSRLAGVGYRADRLLRLAHRVVDGSLDLAVLDQGPPGPVSDACPLLGLSPSRPSPSAAPEPAVASSLAGASSPLGAAALNGAGLATGARRRKPNKNLPERQERQEALSGEQAERLRRKEATQRTLLGIHGIGPFAAENILQLVGFTEVDAFDSETVRHMGEVHGVNSKNVKEVLEKARERFARYSPYQFIAYWHELWEYYERKVGDRSDVWTTQNSVFLLQDNRHLQPPAVTADGTIPAYVLLPENAPAHLLKRIREGGLSFMAEPPTKRSTPAASGAETPDELQTRPRRRGAVGRATKTETAKQAPGNTLNGARGRRGRQESQVADSPRGRLAKRSDAWKTEPGRSGRSRSAGPATSRPQTR</sequence>
<evidence type="ECO:0000313" key="3">
    <source>
        <dbReference type="EMBL" id="CEL67816.1"/>
    </source>
</evidence>
<gene>
    <name evidence="3" type="ORF">BN1204_036030</name>
    <name evidence="2" type="ORF">NCLIV_036030</name>
</gene>
<reference evidence="4" key="3">
    <citation type="journal article" date="2012" name="PLoS Pathog.">
        <title>Comparative genomics of the apicomplexan parasites Toxoplasma gondii and Neospora caninum: Coccidia differing in host range and transmission strategy.</title>
        <authorList>
            <person name="Reid A.J."/>
            <person name="Vermont S.J."/>
            <person name="Cotton J.A."/>
            <person name="Harris D."/>
            <person name="Hill-Cawthorne G.A."/>
            <person name="Konen-Waisman S."/>
            <person name="Latham S.M."/>
            <person name="Mourier T."/>
            <person name="Norton R."/>
            <person name="Quail M.A."/>
            <person name="Sanders M."/>
            <person name="Shanmugam D."/>
            <person name="Sohal A."/>
            <person name="Wasmuth J.D."/>
            <person name="Brunk B."/>
            <person name="Grigg M.E."/>
            <person name="Howard J.C."/>
            <person name="Parkinson J."/>
            <person name="Roos D.S."/>
            <person name="Trees A.J."/>
            <person name="Berriman M."/>
            <person name="Pain A."/>
            <person name="Wastling J.M."/>
        </authorList>
    </citation>
    <scope>NUCLEOTIDE SEQUENCE [LARGE SCALE GENOMIC DNA]</scope>
    <source>
        <strain evidence="4">Liverpool</strain>
    </source>
</reference>
<feature type="region of interest" description="Disordered" evidence="1">
    <location>
        <begin position="126"/>
        <end position="180"/>
    </location>
</feature>
<feature type="compositionally biased region" description="Basic and acidic residues" evidence="1">
    <location>
        <begin position="346"/>
        <end position="365"/>
    </location>
</feature>
<dbReference type="EMBL" id="FR823390">
    <property type="protein sequence ID" value="CBZ53822.1"/>
    <property type="molecule type" value="Genomic_DNA"/>
</dbReference>
<accession>F0VJB1</accession>